<dbReference type="RefSeq" id="WP_157677237.1">
    <property type="nucleotide sequence ID" value="NZ_LT629688.1"/>
</dbReference>
<gene>
    <name evidence="2" type="ORF">SAMN04489747_3917</name>
</gene>
<feature type="transmembrane region" description="Helical" evidence="1">
    <location>
        <begin position="44"/>
        <end position="65"/>
    </location>
</feature>
<dbReference type="STRING" id="675864.SAMN04489747_3917"/>
<dbReference type="AlphaFoldDB" id="A0A1G7EEW0"/>
<keyword evidence="1" id="KW-1133">Transmembrane helix</keyword>
<protein>
    <submittedName>
        <fullName evidence="2">Uncharacterized protein</fullName>
    </submittedName>
</protein>
<dbReference type="Proteomes" id="UP000198546">
    <property type="component" value="Chromosome i"/>
</dbReference>
<accession>A0A1G7EEW0</accession>
<reference evidence="2 3" key="1">
    <citation type="submission" date="2016-10" db="EMBL/GenBank/DDBJ databases">
        <authorList>
            <person name="de Groot N.N."/>
        </authorList>
    </citation>
    <scope>NUCLEOTIDE SEQUENCE [LARGE SCALE GENOMIC DNA]</scope>
    <source>
        <strain evidence="2 3">MON 2.2</strain>
    </source>
</reference>
<sequence length="140" mass="14001">MPAGVVGDAGRRRPVSRVAGAAVLLALLAAVAGFVVMDDRAGGLGYSVALVPVALLVTALGWSGWRSLRDPAASRPTVWFALVRCVVAVLVLAAIALIGLSTDRYEPPRASAADGFCGSVGSQGGGAPRGCASPAPARAH</sequence>
<evidence type="ECO:0000313" key="3">
    <source>
        <dbReference type="Proteomes" id="UP000198546"/>
    </source>
</evidence>
<keyword evidence="3" id="KW-1185">Reference proteome</keyword>
<organism evidence="2 3">
    <name type="scientific">Auraticoccus monumenti</name>
    <dbReference type="NCBI Taxonomy" id="675864"/>
    <lineage>
        <taxon>Bacteria</taxon>
        <taxon>Bacillati</taxon>
        <taxon>Actinomycetota</taxon>
        <taxon>Actinomycetes</taxon>
        <taxon>Propionibacteriales</taxon>
        <taxon>Propionibacteriaceae</taxon>
        <taxon>Auraticoccus</taxon>
    </lineage>
</organism>
<feature type="transmembrane region" description="Helical" evidence="1">
    <location>
        <begin position="18"/>
        <end position="37"/>
    </location>
</feature>
<evidence type="ECO:0000256" key="1">
    <source>
        <dbReference type="SAM" id="Phobius"/>
    </source>
</evidence>
<proteinExistence type="predicted"/>
<dbReference type="EMBL" id="LT629688">
    <property type="protein sequence ID" value="SDE61925.1"/>
    <property type="molecule type" value="Genomic_DNA"/>
</dbReference>
<name>A0A1G7EEW0_9ACTN</name>
<feature type="transmembrane region" description="Helical" evidence="1">
    <location>
        <begin position="77"/>
        <end position="100"/>
    </location>
</feature>
<keyword evidence="1" id="KW-0812">Transmembrane</keyword>
<keyword evidence="1" id="KW-0472">Membrane</keyword>
<evidence type="ECO:0000313" key="2">
    <source>
        <dbReference type="EMBL" id="SDE61925.1"/>
    </source>
</evidence>